<dbReference type="Pfam" id="PF04970">
    <property type="entry name" value="LRAT"/>
    <property type="match status" value="1"/>
</dbReference>
<evidence type="ECO:0000313" key="5">
    <source>
        <dbReference type="EMBL" id="BBW98734.1"/>
    </source>
</evidence>
<protein>
    <recommendedName>
        <fullName evidence="4">LRAT domain-containing protein</fullName>
    </recommendedName>
</protein>
<evidence type="ECO:0000256" key="2">
    <source>
        <dbReference type="ARBA" id="ARBA00022801"/>
    </source>
</evidence>
<keyword evidence="6" id="KW-1185">Reference proteome</keyword>
<accession>A0A679G0V7</accession>
<dbReference type="PANTHER" id="PTHR13943:SF77">
    <property type="entry name" value="LRAT DOMAIN-CONTAINING PROTEIN"/>
    <property type="match status" value="1"/>
</dbReference>
<dbReference type="InterPro" id="IPR007053">
    <property type="entry name" value="LRAT_dom"/>
</dbReference>
<dbReference type="EMBL" id="AP022557">
    <property type="protein sequence ID" value="BBW98734.1"/>
    <property type="molecule type" value="Genomic_DNA"/>
</dbReference>
<dbReference type="GO" id="GO:0008970">
    <property type="term" value="F:phospholipase A1 activity"/>
    <property type="evidence" value="ECO:0007669"/>
    <property type="project" value="TreeGrafter"/>
</dbReference>
<evidence type="ECO:0000256" key="1">
    <source>
        <dbReference type="ARBA" id="ARBA00022679"/>
    </source>
</evidence>
<organism evidence="5 6">
    <name type="scientific">Geobacillus subterraneus</name>
    <dbReference type="NCBI Taxonomy" id="129338"/>
    <lineage>
        <taxon>Bacteria</taxon>
        <taxon>Bacillati</taxon>
        <taxon>Bacillota</taxon>
        <taxon>Bacilli</taxon>
        <taxon>Bacillales</taxon>
        <taxon>Anoxybacillaceae</taxon>
        <taxon>Geobacillus</taxon>
    </lineage>
</organism>
<dbReference type="PANTHER" id="PTHR13943">
    <property type="entry name" value="HRAS-LIKE SUPPRESSOR - RELATED"/>
    <property type="match status" value="1"/>
</dbReference>
<keyword evidence="1" id="KW-0808">Transferase</keyword>
<gene>
    <name evidence="5" type="ORF">GsuE55_35670</name>
</gene>
<dbReference type="GO" id="GO:0070292">
    <property type="term" value="P:N-acylphosphatidylethanolamine metabolic process"/>
    <property type="evidence" value="ECO:0007669"/>
    <property type="project" value="TreeGrafter"/>
</dbReference>
<dbReference type="Proteomes" id="UP000501421">
    <property type="component" value="Chromosome"/>
</dbReference>
<evidence type="ECO:0000256" key="3">
    <source>
        <dbReference type="ARBA" id="ARBA00023098"/>
    </source>
</evidence>
<dbReference type="PROSITE" id="PS51934">
    <property type="entry name" value="LRAT"/>
    <property type="match status" value="1"/>
</dbReference>
<evidence type="ECO:0000313" key="6">
    <source>
        <dbReference type="Proteomes" id="UP000501421"/>
    </source>
</evidence>
<keyword evidence="3" id="KW-0443">Lipid metabolism</keyword>
<name>A0A679G0V7_9BACL</name>
<feature type="domain" description="LRAT" evidence="4">
    <location>
        <begin position="109"/>
        <end position="201"/>
    </location>
</feature>
<dbReference type="Gene3D" id="3.90.1720.10">
    <property type="entry name" value="endopeptidase domain like (from Nostoc punctiforme)"/>
    <property type="match status" value="1"/>
</dbReference>
<dbReference type="GO" id="GO:0004623">
    <property type="term" value="F:phospholipase A2 activity"/>
    <property type="evidence" value="ECO:0007669"/>
    <property type="project" value="TreeGrafter"/>
</dbReference>
<proteinExistence type="predicted"/>
<dbReference type="GO" id="GO:0016410">
    <property type="term" value="F:N-acyltransferase activity"/>
    <property type="evidence" value="ECO:0007669"/>
    <property type="project" value="TreeGrafter"/>
</dbReference>
<sequence>MEFFKNVKWFFEELHEANKEFVSGVRQDVKEFRTDMKDIVKEHNPTMGKAIEGADRLAQAIGNFIKSNPTIFEPKNTIVPDMKSIRESKEWKELKRDSELELADHLIAKRIEYGIGYTHHGLYIGNNQVIHYSEGEVRIDSLEDFKKDCEIRVIDSVATYSKEEIISRAFSRLGEKRYNLVFNNCEHFVNWCRSGGKMTDSI</sequence>
<keyword evidence="2" id="KW-0378">Hydrolase</keyword>
<dbReference type="AlphaFoldDB" id="A0A679G0V7"/>
<evidence type="ECO:0000259" key="4">
    <source>
        <dbReference type="PROSITE" id="PS51934"/>
    </source>
</evidence>
<reference evidence="6" key="1">
    <citation type="journal article" date="2020" name="Microbiol. Resour. Announc.">
        <title>Complete Genome Sequence of Geobacillus sp. Strain E55-1, Isolated from Mine Geyser in Japan.</title>
        <authorList>
            <person name="Miyazaki K."/>
            <person name="Hase E."/>
            <person name="Tokito N."/>
        </authorList>
    </citation>
    <scope>NUCLEOTIDE SEQUENCE [LARGE SCALE GENOMIC DNA]</scope>
    <source>
        <strain evidence="6">E55-1</strain>
    </source>
</reference>
<dbReference type="InterPro" id="IPR051496">
    <property type="entry name" value="H-rev107_PLA/AT"/>
</dbReference>
<dbReference type="GO" id="GO:0005737">
    <property type="term" value="C:cytoplasm"/>
    <property type="evidence" value="ECO:0007669"/>
    <property type="project" value="TreeGrafter"/>
</dbReference>
<dbReference type="RefSeq" id="WP_033844501.1">
    <property type="nucleotide sequence ID" value="NZ_AP022557.1"/>
</dbReference>